<dbReference type="Pfam" id="PF12796">
    <property type="entry name" value="Ank_2"/>
    <property type="match status" value="1"/>
</dbReference>
<dbReference type="Gene3D" id="1.20.58.530">
    <property type="match status" value="1"/>
</dbReference>
<keyword evidence="4 7" id="KW-0505">Motor protein</keyword>
<keyword evidence="2 7" id="KW-0067">ATP-binding</keyword>
<keyword evidence="12" id="KW-1185">Reference proteome</keyword>
<sequence length="1507" mass="167274">MEKDPASSLVWVRDKKDVWRVAKIVSATDTDVVVEGKDGSHETFSGADHAIFDQTHNLPLPDLSQYNNLHEAPLLYGLKKRFANDSIYTHCGEILVSVNPYKEIPNLYTLEESAATAEDEGGESDDEGEDDVPHVYHVAKKALRDLSSARRNQSVVISGESGAGKTEASKHVMRYLIKESSKVQSCTVELGSNIQKSLMKSNVILEAFGNAKTVRNDNSSRFGKYIKLKYSPSLSIVGAKTDHFLLEKSRLISVAKGERNYHIFYQMLAGTRDVGAPSDFKMLNGGKTLKIGGVDDKEEFEHTCEAMETVGIDSDVRSSLWEVLMGLLKLGNVDFVLKEPENPEKGSAPADSAAMAAISSLLGLENNEFVLRLTEKRSVSGRGSITAVPLDDRQASDNSRALIKYVYGCMFEWLVGKINRSHAISEETSSENCKFVGILDIFGFEIFKSNSFEQLCINFANEILQQQFNHQVFVLEKQAYEAEGIDSSVIQFQDNQPVIDLISKKPKGLMPVLEEHCLMSRDPDNQALLSTYNRNQASHANFAKPRFGNESFVVKHFAGDVEYQVKNFVEKNNDSMTDELLDLVKFSSKEVLKEIMSVGSADGDDDDSEDDGCDDDPDLPPTAPRRSTIATGRRTTKQGNQGFAALNTVSYTFRLQLDSLASTLRATSPHYIKCIKPNSAKAPGGFNNALVIEQLRYSGVLEVVRIRREGFPTRVPFDEFHKKYAILLKNTTYDKNDDRAAALLICEKSLAEGQYQEGKSCLFLRDMMLRELSLAVKMFYSSQATMIVARFRSMVAKRKYKKARDSASQLEAFARMLRKKKEFKKEKELMIKIQSHVRGRLERVGYGKKLRTETAAATKIASARRMMLEHQEYLKALDSVTKIEAKFRQHKAEADFRDEKKKAIAVQAAIRAHQAQKEKVAKLVSIARLQVGIRAFLRNCRLSSKVLDFHTGARNKEVEVVKKMLANDPSLGILRNRYDHMKTILHTACKAGHFEIVKLLDPSYEDVFAVDSLGNCALHYAAGSARVQIVKYLAGIVNTAALLDVKDHKVGLKKALRRLKSQKSNVGSEGDAAASKENEVLVEGWLKKHKVGKSTDNRWCTLSRTELKYFKRKSDKNPAQNISLEVAMVKYCLTEKHTFEIHSPLLLDAKRNPHGRMYFVCETEVVLQKWLAALRVSDAMTEMLVTMASNNPSSKKDIINLEARRAFVGQKNGQGQTALHVLAKADKTKWRQSDSEGKVPAGAGARRRLSTAHVLKRQQTTFGGASSVVRVADVATFLLESGCNIDSTDVDGNTAIRLAVENKLDDLVFALVKKGADINIKGSDGRSAKDCMSTAALDAVADMSGMSIEDLPELKGEPAKVAGGTYMSFRFEKLSIMDLAEECDPYVKITVYVKNAGGGAEVAEEPQAITRPVHVCNEFVYVGYTFNLQSALEDIKNGLAVVELCDKKKSGEVVSWCLIDLAIGSDEVNSGEVHFDMHEGPVNLKNDADYVSADMVLSGDIVLTKLE</sequence>
<feature type="region of interest" description="Disordered" evidence="8">
    <location>
        <begin position="599"/>
        <end position="636"/>
    </location>
</feature>
<evidence type="ECO:0000313" key="12">
    <source>
        <dbReference type="Proteomes" id="UP001165065"/>
    </source>
</evidence>
<name>A0A9W7L8M1_9STRA</name>
<dbReference type="SMART" id="SM00248">
    <property type="entry name" value="ANK"/>
    <property type="match status" value="5"/>
</dbReference>
<evidence type="ECO:0000259" key="9">
    <source>
        <dbReference type="PROSITE" id="PS50003"/>
    </source>
</evidence>
<comment type="caution">
    <text evidence="11">The sequence shown here is derived from an EMBL/GenBank/DDBJ whole genome shotgun (WGS) entry which is preliminary data.</text>
</comment>
<dbReference type="Gene3D" id="1.25.40.20">
    <property type="entry name" value="Ankyrin repeat-containing domain"/>
    <property type="match status" value="2"/>
</dbReference>
<dbReference type="InterPro" id="IPR002110">
    <property type="entry name" value="Ankyrin_rpt"/>
</dbReference>
<feature type="domain" description="Myosin motor" evidence="10">
    <location>
        <begin position="58"/>
        <end position="777"/>
    </location>
</feature>
<dbReference type="InterPro" id="IPR027417">
    <property type="entry name" value="P-loop_NTPase"/>
</dbReference>
<evidence type="ECO:0000256" key="3">
    <source>
        <dbReference type="ARBA" id="ARBA00023123"/>
    </source>
</evidence>
<evidence type="ECO:0000313" key="11">
    <source>
        <dbReference type="EMBL" id="GMI40684.1"/>
    </source>
</evidence>
<dbReference type="Gene3D" id="1.20.120.720">
    <property type="entry name" value="Myosin VI head, motor domain, U50 subdomain"/>
    <property type="match status" value="1"/>
</dbReference>
<dbReference type="FunFam" id="1.10.10.820:FF:000001">
    <property type="entry name" value="Myosin heavy chain"/>
    <property type="match status" value="1"/>
</dbReference>
<gene>
    <name evidence="11" type="ORF">TrCOL_g11822</name>
</gene>
<dbReference type="GO" id="GO:0016459">
    <property type="term" value="C:myosin complex"/>
    <property type="evidence" value="ECO:0007669"/>
    <property type="project" value="UniProtKB-KW"/>
</dbReference>
<dbReference type="GO" id="GO:0000146">
    <property type="term" value="F:microfilament motor activity"/>
    <property type="evidence" value="ECO:0007669"/>
    <property type="project" value="TreeGrafter"/>
</dbReference>
<evidence type="ECO:0000256" key="6">
    <source>
        <dbReference type="PROSITE-ProRule" id="PRU00023"/>
    </source>
</evidence>
<dbReference type="InterPro" id="IPR035892">
    <property type="entry name" value="C2_domain_sf"/>
</dbReference>
<feature type="compositionally biased region" description="Acidic residues" evidence="8">
    <location>
        <begin position="602"/>
        <end position="618"/>
    </location>
</feature>
<evidence type="ECO:0000256" key="1">
    <source>
        <dbReference type="ARBA" id="ARBA00022741"/>
    </source>
</evidence>
<dbReference type="PANTHER" id="PTHR13140:SF845">
    <property type="entry name" value="MYOSIN-LIKE PROTEIN"/>
    <property type="match status" value="1"/>
</dbReference>
<feature type="repeat" description="ANK" evidence="6">
    <location>
        <begin position="1291"/>
        <end position="1323"/>
    </location>
</feature>
<evidence type="ECO:0000256" key="8">
    <source>
        <dbReference type="SAM" id="MobiDB-lite"/>
    </source>
</evidence>
<dbReference type="PROSITE" id="PS50003">
    <property type="entry name" value="PH_DOMAIN"/>
    <property type="match status" value="1"/>
</dbReference>
<accession>A0A9W7L8M1</accession>
<dbReference type="OrthoDB" id="6108017at2759"/>
<dbReference type="Gene3D" id="1.10.10.820">
    <property type="match status" value="1"/>
</dbReference>
<feature type="binding site" evidence="7">
    <location>
        <begin position="159"/>
        <end position="166"/>
    </location>
    <ligand>
        <name>ATP</name>
        <dbReference type="ChEBI" id="CHEBI:30616"/>
    </ligand>
</feature>
<dbReference type="GO" id="GO:0051015">
    <property type="term" value="F:actin filament binding"/>
    <property type="evidence" value="ECO:0007669"/>
    <property type="project" value="TreeGrafter"/>
</dbReference>
<feature type="repeat" description="ANK" evidence="6">
    <location>
        <begin position="980"/>
        <end position="1012"/>
    </location>
</feature>
<reference evidence="12" key="1">
    <citation type="journal article" date="2023" name="Commun. Biol.">
        <title>Genome analysis of Parmales, the sister group of diatoms, reveals the evolutionary specialization of diatoms from phago-mixotrophs to photoautotrophs.</title>
        <authorList>
            <person name="Ban H."/>
            <person name="Sato S."/>
            <person name="Yoshikawa S."/>
            <person name="Yamada K."/>
            <person name="Nakamura Y."/>
            <person name="Ichinomiya M."/>
            <person name="Sato N."/>
            <person name="Blanc-Mathieu R."/>
            <person name="Endo H."/>
            <person name="Kuwata A."/>
            <person name="Ogata H."/>
        </authorList>
    </citation>
    <scope>NUCLEOTIDE SEQUENCE [LARGE SCALE GENOMIC DNA]</scope>
</reference>
<dbReference type="Proteomes" id="UP001165065">
    <property type="component" value="Unassembled WGS sequence"/>
</dbReference>
<feature type="domain" description="PH" evidence="9">
    <location>
        <begin position="1079"/>
        <end position="1179"/>
    </location>
</feature>
<dbReference type="InterPro" id="IPR036961">
    <property type="entry name" value="Kinesin_motor_dom_sf"/>
</dbReference>
<dbReference type="Pfam" id="PF00612">
    <property type="entry name" value="IQ"/>
    <property type="match status" value="1"/>
</dbReference>
<comment type="similarity">
    <text evidence="7">Belongs to the TRAFAC class myosin-kinesin ATPase superfamily. Myosin family.</text>
</comment>
<dbReference type="GO" id="GO:0005524">
    <property type="term" value="F:ATP binding"/>
    <property type="evidence" value="ECO:0007669"/>
    <property type="project" value="UniProtKB-UniRule"/>
</dbReference>
<dbReference type="SMART" id="SM00242">
    <property type="entry name" value="MYSc"/>
    <property type="match status" value="1"/>
</dbReference>
<dbReference type="SUPFAM" id="SSF48403">
    <property type="entry name" value="Ankyrin repeat"/>
    <property type="match status" value="1"/>
</dbReference>
<keyword evidence="1 7" id="KW-0547">Nucleotide-binding</keyword>
<dbReference type="Gene3D" id="2.30.29.30">
    <property type="entry name" value="Pleckstrin-homology domain (PH domain)/Phosphotyrosine-binding domain (PTB)"/>
    <property type="match status" value="1"/>
</dbReference>
<dbReference type="Gene3D" id="2.60.40.150">
    <property type="entry name" value="C2 domain"/>
    <property type="match status" value="1"/>
</dbReference>
<dbReference type="InterPro" id="IPR001609">
    <property type="entry name" value="Myosin_head_motor_dom-like"/>
</dbReference>
<evidence type="ECO:0000259" key="10">
    <source>
        <dbReference type="PROSITE" id="PS51456"/>
    </source>
</evidence>
<dbReference type="GO" id="GO:0005737">
    <property type="term" value="C:cytoplasm"/>
    <property type="evidence" value="ECO:0007669"/>
    <property type="project" value="TreeGrafter"/>
</dbReference>
<dbReference type="InterPro" id="IPR001849">
    <property type="entry name" value="PH_domain"/>
</dbReference>
<evidence type="ECO:0000256" key="5">
    <source>
        <dbReference type="ARBA" id="ARBA00023203"/>
    </source>
</evidence>
<dbReference type="PROSITE" id="PS50096">
    <property type="entry name" value="IQ"/>
    <property type="match status" value="2"/>
</dbReference>
<feature type="region of interest" description="Actin-binding" evidence="7">
    <location>
        <begin position="657"/>
        <end position="679"/>
    </location>
</feature>
<dbReference type="SUPFAM" id="SSF50729">
    <property type="entry name" value="PH domain-like"/>
    <property type="match status" value="1"/>
</dbReference>
<dbReference type="SUPFAM" id="SSF52540">
    <property type="entry name" value="P-loop containing nucleoside triphosphate hydrolases"/>
    <property type="match status" value="1"/>
</dbReference>
<dbReference type="Pfam" id="PF00063">
    <property type="entry name" value="Myosin_head"/>
    <property type="match status" value="1"/>
</dbReference>
<dbReference type="SMART" id="SM00233">
    <property type="entry name" value="PH"/>
    <property type="match status" value="1"/>
</dbReference>
<evidence type="ECO:0000256" key="4">
    <source>
        <dbReference type="ARBA" id="ARBA00023175"/>
    </source>
</evidence>
<dbReference type="PRINTS" id="PR00193">
    <property type="entry name" value="MYOSINHEAVY"/>
</dbReference>
<dbReference type="SMART" id="SM00015">
    <property type="entry name" value="IQ"/>
    <property type="match status" value="4"/>
</dbReference>
<dbReference type="PROSITE" id="PS50297">
    <property type="entry name" value="ANK_REP_REGION"/>
    <property type="match status" value="1"/>
</dbReference>
<keyword evidence="5 7" id="KW-0009">Actin-binding</keyword>
<dbReference type="Gene3D" id="3.40.850.10">
    <property type="entry name" value="Kinesin motor domain"/>
    <property type="match status" value="1"/>
</dbReference>
<dbReference type="EMBL" id="BRYA01001233">
    <property type="protein sequence ID" value="GMI40684.1"/>
    <property type="molecule type" value="Genomic_DNA"/>
</dbReference>
<dbReference type="Gene3D" id="1.20.5.4820">
    <property type="match status" value="1"/>
</dbReference>
<proteinExistence type="inferred from homology"/>
<evidence type="ECO:0000256" key="7">
    <source>
        <dbReference type="PROSITE-ProRule" id="PRU00782"/>
    </source>
</evidence>
<dbReference type="Pfam" id="PF00023">
    <property type="entry name" value="Ank"/>
    <property type="match status" value="1"/>
</dbReference>
<dbReference type="PANTHER" id="PTHR13140">
    <property type="entry name" value="MYOSIN"/>
    <property type="match status" value="1"/>
</dbReference>
<protein>
    <submittedName>
        <fullName evidence="11">Uncharacterized protein</fullName>
    </submittedName>
</protein>
<dbReference type="PROSITE" id="PS51456">
    <property type="entry name" value="MYOSIN_MOTOR"/>
    <property type="match status" value="1"/>
</dbReference>
<dbReference type="GO" id="GO:0007015">
    <property type="term" value="P:actin filament organization"/>
    <property type="evidence" value="ECO:0007669"/>
    <property type="project" value="TreeGrafter"/>
</dbReference>
<keyword evidence="6" id="KW-0040">ANK repeat</keyword>
<organism evidence="11 12">
    <name type="scientific">Triparma columacea</name>
    <dbReference type="NCBI Taxonomy" id="722753"/>
    <lineage>
        <taxon>Eukaryota</taxon>
        <taxon>Sar</taxon>
        <taxon>Stramenopiles</taxon>
        <taxon>Ochrophyta</taxon>
        <taxon>Bolidophyceae</taxon>
        <taxon>Parmales</taxon>
        <taxon>Triparmaceae</taxon>
        <taxon>Triparma</taxon>
    </lineage>
</organism>
<dbReference type="InterPro" id="IPR011993">
    <property type="entry name" value="PH-like_dom_sf"/>
</dbReference>
<dbReference type="InterPro" id="IPR036770">
    <property type="entry name" value="Ankyrin_rpt-contain_sf"/>
</dbReference>
<dbReference type="InterPro" id="IPR000048">
    <property type="entry name" value="IQ_motif_EF-hand-BS"/>
</dbReference>
<evidence type="ECO:0000256" key="2">
    <source>
        <dbReference type="ARBA" id="ARBA00022840"/>
    </source>
</evidence>
<dbReference type="Pfam" id="PF00169">
    <property type="entry name" value="PH"/>
    <property type="match status" value="1"/>
</dbReference>
<keyword evidence="3 7" id="KW-0518">Myosin</keyword>
<dbReference type="GO" id="GO:0016020">
    <property type="term" value="C:membrane"/>
    <property type="evidence" value="ECO:0007669"/>
    <property type="project" value="TreeGrafter"/>
</dbReference>
<dbReference type="PROSITE" id="PS50088">
    <property type="entry name" value="ANK_REPEAT"/>
    <property type="match status" value="2"/>
</dbReference>